<evidence type="ECO:0000256" key="10">
    <source>
        <dbReference type="ARBA" id="ARBA00023242"/>
    </source>
</evidence>
<reference evidence="15" key="2">
    <citation type="submission" date="2025-08" db="UniProtKB">
        <authorList>
            <consortium name="Ensembl"/>
        </authorList>
    </citation>
    <scope>IDENTIFICATION</scope>
</reference>
<reference evidence="15" key="3">
    <citation type="submission" date="2025-09" db="UniProtKB">
        <authorList>
            <consortium name="Ensembl"/>
        </authorList>
    </citation>
    <scope>IDENTIFICATION</scope>
</reference>
<organism evidence="15 16">
    <name type="scientific">Sphaeramia orbicularis</name>
    <name type="common">orbiculate cardinalfish</name>
    <dbReference type="NCBI Taxonomy" id="375764"/>
    <lineage>
        <taxon>Eukaryota</taxon>
        <taxon>Metazoa</taxon>
        <taxon>Chordata</taxon>
        <taxon>Craniata</taxon>
        <taxon>Vertebrata</taxon>
        <taxon>Euteleostomi</taxon>
        <taxon>Actinopterygii</taxon>
        <taxon>Neopterygii</taxon>
        <taxon>Teleostei</taxon>
        <taxon>Neoteleostei</taxon>
        <taxon>Acanthomorphata</taxon>
        <taxon>Gobiaria</taxon>
        <taxon>Kurtiformes</taxon>
        <taxon>Apogonoidei</taxon>
        <taxon>Apogonidae</taxon>
        <taxon>Apogoninae</taxon>
        <taxon>Sphaeramia</taxon>
    </lineage>
</organism>
<feature type="domain" description="Rrn7/TAF1B N-terminal cyclin" evidence="13">
    <location>
        <begin position="80"/>
        <end position="236"/>
    </location>
</feature>
<evidence type="ECO:0000256" key="2">
    <source>
        <dbReference type="ARBA" id="ARBA00006899"/>
    </source>
</evidence>
<dbReference type="Pfam" id="PF11781">
    <property type="entry name" value="Zn_ribbon_RRN7"/>
    <property type="match status" value="1"/>
</dbReference>
<evidence type="ECO:0000256" key="1">
    <source>
        <dbReference type="ARBA" id="ARBA00004604"/>
    </source>
</evidence>
<dbReference type="Ensembl" id="ENSSORT00005018100.1">
    <property type="protein sequence ID" value="ENSSORP00005017581.1"/>
    <property type="gene ID" value="ENSSORG00005008775.1"/>
</dbReference>
<sequence length="380" mass="43415">MDDEYTSGFKEPCAQCCAVDWGLTDEGRFYCRSCHNVIERTKEVEDSNFNPGSSRVSTISSKKRKLKQERGRQWMVCEGFQFILMDQADALVKLGVSKHFKDEVLHQLWMLYLHRSQQAYTNTPIRSCTAVRTEPPSFHISSHVLFKLGSLRTAHSPLTPPPVSDNSDASLYASSVDGSTYRNQRGGTSHLMTMKKTLVLLHLGLVWARQGLTLSDLLRLVNEGHVPYVNTFQAFPEEMKLSGSDSVIFKVLKVPPYEQVHKETENLIGFLQLPAFPPISRQSLLHPASLCLRYLMEVNLPDDLYPWVCELMKFAQLDDVLQNRYDPFLHRKFPHYDVQAVAIIIVTMKFIFGLNDHVEWESSTRASQSPHSGENRYVVM</sequence>
<keyword evidence="5" id="KW-0863">Zinc-finger</keyword>
<keyword evidence="8" id="KW-0238">DNA-binding</keyword>
<dbReference type="InterPro" id="IPR048540">
    <property type="entry name" value="Rrn7_cyclin_N"/>
</dbReference>
<proteinExistence type="inferred from homology"/>
<comment type="similarity">
    <text evidence="2">Belongs to the RRN7/TAF1B family.</text>
</comment>
<dbReference type="Proteomes" id="UP000472271">
    <property type="component" value="Chromosome 24"/>
</dbReference>
<evidence type="ECO:0000256" key="6">
    <source>
        <dbReference type="ARBA" id="ARBA00022833"/>
    </source>
</evidence>
<dbReference type="Pfam" id="PF20644">
    <property type="entry name" value="Rrn7_cyclin_N"/>
    <property type="match status" value="1"/>
</dbReference>
<feature type="domain" description="RRN7-type" evidence="12">
    <location>
        <begin position="8"/>
        <end position="39"/>
    </location>
</feature>
<keyword evidence="9" id="KW-0804">Transcription</keyword>
<dbReference type="InterPro" id="IPR021752">
    <property type="entry name" value="TF_Rrn7_Zf"/>
</dbReference>
<dbReference type="AlphaFoldDB" id="A0A672ZK86"/>
<dbReference type="GO" id="GO:0008270">
    <property type="term" value="F:zinc ion binding"/>
    <property type="evidence" value="ECO:0007669"/>
    <property type="project" value="UniProtKB-KW"/>
</dbReference>
<evidence type="ECO:0000313" key="15">
    <source>
        <dbReference type="Ensembl" id="ENSSORP00005017581.1"/>
    </source>
</evidence>
<dbReference type="GO" id="GO:0070860">
    <property type="term" value="C:RNA polymerase I core factor complex"/>
    <property type="evidence" value="ECO:0007669"/>
    <property type="project" value="InterPro"/>
</dbReference>
<dbReference type="PANTHER" id="PTHR31576:SF2">
    <property type="entry name" value="TATA BOX-BINDING PROTEIN-ASSOCIATED FACTOR RNA POLYMERASE I SUBUNIT B"/>
    <property type="match status" value="1"/>
</dbReference>
<evidence type="ECO:0000256" key="3">
    <source>
        <dbReference type="ARBA" id="ARBA00018994"/>
    </source>
</evidence>
<gene>
    <name evidence="15" type="primary">taf1b</name>
</gene>
<evidence type="ECO:0000256" key="4">
    <source>
        <dbReference type="ARBA" id="ARBA00022723"/>
    </source>
</evidence>
<dbReference type="PANTHER" id="PTHR31576">
    <property type="entry name" value="TATA BOX-BINDING PROTEIN-ASSOCIATED FACTOR RNA POLYMERASE I SUBUNIT B"/>
    <property type="match status" value="1"/>
</dbReference>
<evidence type="ECO:0000256" key="11">
    <source>
        <dbReference type="ARBA" id="ARBA00032500"/>
    </source>
</evidence>
<dbReference type="GO" id="GO:0042790">
    <property type="term" value="P:nucleolar large rRNA transcription by RNA polymerase I"/>
    <property type="evidence" value="ECO:0007669"/>
    <property type="project" value="TreeGrafter"/>
</dbReference>
<dbReference type="Pfam" id="PF20645">
    <property type="entry name" value="Rrn7_cyclin_C"/>
    <property type="match status" value="1"/>
</dbReference>
<accession>A0A672ZK86</accession>
<keyword evidence="7" id="KW-0805">Transcription regulation</keyword>
<dbReference type="GO" id="GO:0005668">
    <property type="term" value="C:RNA polymerase transcription factor SL1 complex"/>
    <property type="evidence" value="ECO:0007669"/>
    <property type="project" value="TreeGrafter"/>
</dbReference>
<dbReference type="InterPro" id="IPR033599">
    <property type="entry name" value="TAF1B/Rrn7"/>
</dbReference>
<keyword evidence="6" id="KW-0862">Zinc</keyword>
<evidence type="ECO:0000256" key="7">
    <source>
        <dbReference type="ARBA" id="ARBA00023015"/>
    </source>
</evidence>
<keyword evidence="10" id="KW-0539">Nucleus</keyword>
<feature type="domain" description="Rrn7/TAF1B C-terminal cyclin" evidence="14">
    <location>
        <begin position="253"/>
        <end position="365"/>
    </location>
</feature>
<comment type="subcellular location">
    <subcellularLocation>
        <location evidence="1">Nucleus</location>
        <location evidence="1">Nucleolus</location>
    </subcellularLocation>
</comment>
<protein>
    <recommendedName>
        <fullName evidence="3">TATA box-binding protein-associated factor RNA polymerase I subunit B</fullName>
    </recommendedName>
    <alternativeName>
        <fullName evidence="11">TATA box-binding protein-associated factor 1B</fullName>
    </alternativeName>
</protein>
<evidence type="ECO:0000313" key="16">
    <source>
        <dbReference type="Proteomes" id="UP000472271"/>
    </source>
</evidence>
<dbReference type="InterPro" id="IPR048538">
    <property type="entry name" value="Rrn7_cyclin_C"/>
</dbReference>
<keyword evidence="4" id="KW-0479">Metal-binding</keyword>
<keyword evidence="16" id="KW-1185">Reference proteome</keyword>
<evidence type="ECO:0000259" key="13">
    <source>
        <dbReference type="Pfam" id="PF20644"/>
    </source>
</evidence>
<evidence type="ECO:0000256" key="9">
    <source>
        <dbReference type="ARBA" id="ARBA00023163"/>
    </source>
</evidence>
<reference evidence="15" key="1">
    <citation type="submission" date="2019-06" db="EMBL/GenBank/DDBJ databases">
        <authorList>
            <consortium name="Wellcome Sanger Institute Data Sharing"/>
        </authorList>
    </citation>
    <scope>NUCLEOTIDE SEQUENCE [LARGE SCALE GENOMIC DNA]</scope>
</reference>
<evidence type="ECO:0000256" key="5">
    <source>
        <dbReference type="ARBA" id="ARBA00022771"/>
    </source>
</evidence>
<dbReference type="GO" id="GO:0001164">
    <property type="term" value="F:RNA polymerase I core promoter sequence-specific DNA binding"/>
    <property type="evidence" value="ECO:0007669"/>
    <property type="project" value="InterPro"/>
</dbReference>
<evidence type="ECO:0000259" key="14">
    <source>
        <dbReference type="Pfam" id="PF20645"/>
    </source>
</evidence>
<evidence type="ECO:0000256" key="8">
    <source>
        <dbReference type="ARBA" id="ARBA00023125"/>
    </source>
</evidence>
<evidence type="ECO:0000259" key="12">
    <source>
        <dbReference type="Pfam" id="PF11781"/>
    </source>
</evidence>
<name>A0A672ZK86_9TELE</name>